<feature type="compositionally biased region" description="Basic and acidic residues" evidence="1">
    <location>
        <begin position="193"/>
        <end position="204"/>
    </location>
</feature>
<evidence type="ECO:0000313" key="4">
    <source>
        <dbReference type="Proteomes" id="UP000193090"/>
    </source>
</evidence>
<dbReference type="InterPro" id="IPR019051">
    <property type="entry name" value="Trp_biosyn_TM_oprn/chp"/>
</dbReference>
<evidence type="ECO:0000313" key="3">
    <source>
        <dbReference type="EMBL" id="ORX08087.1"/>
    </source>
</evidence>
<dbReference type="EMBL" id="LQPZ01000008">
    <property type="protein sequence ID" value="ORX08087.1"/>
    <property type="molecule type" value="Genomic_DNA"/>
</dbReference>
<dbReference type="Proteomes" id="UP000193090">
    <property type="component" value="Unassembled WGS sequence"/>
</dbReference>
<keyword evidence="4" id="KW-1185">Reference proteome</keyword>
<reference evidence="3 4" key="1">
    <citation type="submission" date="2016-01" db="EMBL/GenBank/DDBJ databases">
        <title>The new phylogeny of the genus Mycobacterium.</title>
        <authorList>
            <person name="Tarcisio F."/>
            <person name="Conor M."/>
            <person name="Antonella G."/>
            <person name="Elisabetta G."/>
            <person name="Giulia F.S."/>
            <person name="Sara T."/>
            <person name="Anna F."/>
            <person name="Clotilde B."/>
            <person name="Roberto B."/>
            <person name="Veronica D.S."/>
            <person name="Fabio R."/>
            <person name="Monica P."/>
            <person name="Olivier J."/>
            <person name="Enrico T."/>
            <person name="Nicola S."/>
        </authorList>
    </citation>
    <scope>NUCLEOTIDE SEQUENCE [LARGE SCALE GENOMIC DNA]</scope>
    <source>
        <strain evidence="3 4">DSM 44153</strain>
    </source>
</reference>
<protein>
    <recommendedName>
        <fullName evidence="5">TIGR02234 family membrane protein</fullName>
    </recommendedName>
</protein>
<feature type="region of interest" description="Disordered" evidence="1">
    <location>
        <begin position="163"/>
        <end position="204"/>
    </location>
</feature>
<dbReference type="RefSeq" id="WP_085108465.1">
    <property type="nucleotide sequence ID" value="NZ_JACKSN010000105.1"/>
</dbReference>
<gene>
    <name evidence="3" type="ORF">AWC30_04035</name>
</gene>
<dbReference type="NCBIfam" id="TIGR02234">
    <property type="entry name" value="trp_oprn_chp"/>
    <property type="match status" value="1"/>
</dbReference>
<dbReference type="STRING" id="1798.AWC30_04035"/>
<dbReference type="Pfam" id="PF09534">
    <property type="entry name" value="Trp_oprn_chp"/>
    <property type="match status" value="1"/>
</dbReference>
<name>A0A1X2EPU6_9MYCO</name>
<comment type="caution">
    <text evidence="3">The sequence shown here is derived from an EMBL/GenBank/DDBJ whole genome shotgun (WGS) entry which is preliminary data.</text>
</comment>
<evidence type="ECO:0008006" key="5">
    <source>
        <dbReference type="Google" id="ProtNLM"/>
    </source>
</evidence>
<evidence type="ECO:0000256" key="2">
    <source>
        <dbReference type="SAM" id="Phobius"/>
    </source>
</evidence>
<dbReference type="InterPro" id="IPR011746">
    <property type="entry name" value="Trp_synth-assoc_CHP"/>
</dbReference>
<feature type="transmembrane region" description="Helical" evidence="2">
    <location>
        <begin position="53"/>
        <end position="75"/>
    </location>
</feature>
<keyword evidence="2" id="KW-0812">Transmembrane</keyword>
<sequence length="204" mass="21214">MAEPGSRRTLVTAQVLLVAAAAALWIASRLPWVSIRSFDELSPPTTTTLSGAEWSTVLLPAALVLLAAVVAALAVRGWPLRVLALLVAALSLAMGYLAIGQWAASDVAARAAHLAQIPVQSLTAGTERHLLGAGITMAAAACALVAAVLLLRAATGREGAAKYSTPAVRRESARDDDTESGPMSERLIWDALDEGRDPTDTEGR</sequence>
<organism evidence="3 4">
    <name type="scientific">Mycolicibacillus trivialis</name>
    <dbReference type="NCBI Taxonomy" id="1798"/>
    <lineage>
        <taxon>Bacteria</taxon>
        <taxon>Bacillati</taxon>
        <taxon>Actinomycetota</taxon>
        <taxon>Actinomycetes</taxon>
        <taxon>Mycobacteriales</taxon>
        <taxon>Mycobacteriaceae</taxon>
        <taxon>Mycolicibacillus</taxon>
    </lineage>
</organism>
<keyword evidence="2" id="KW-1133">Transmembrane helix</keyword>
<dbReference type="OrthoDB" id="4372702at2"/>
<evidence type="ECO:0000256" key="1">
    <source>
        <dbReference type="SAM" id="MobiDB-lite"/>
    </source>
</evidence>
<accession>A0A1X2EPU6</accession>
<keyword evidence="2" id="KW-0472">Membrane</keyword>
<feature type="transmembrane region" description="Helical" evidence="2">
    <location>
        <begin position="82"/>
        <end position="104"/>
    </location>
</feature>
<dbReference type="AlphaFoldDB" id="A0A1X2EPU6"/>
<proteinExistence type="predicted"/>
<feature type="transmembrane region" description="Helical" evidence="2">
    <location>
        <begin position="130"/>
        <end position="151"/>
    </location>
</feature>